<dbReference type="Proteomes" id="UP000033489">
    <property type="component" value="Unassembled WGS sequence"/>
</dbReference>
<dbReference type="Pfam" id="PF06133">
    <property type="entry name" value="Com_YlbF"/>
    <property type="match status" value="1"/>
</dbReference>
<protein>
    <recommendedName>
        <fullName evidence="1">UPF0342 protein TZ94_00693</fullName>
    </recommendedName>
</protein>
<evidence type="ECO:0000313" key="5">
    <source>
        <dbReference type="Proteomes" id="UP000033489"/>
    </source>
</evidence>
<dbReference type="OrthoDB" id="9811402at2"/>
<gene>
    <name evidence="2" type="ORF">TZ94_00693</name>
    <name evidence="3" type="ORF">TZ96_01455</name>
</gene>
<dbReference type="InterPro" id="IPR023378">
    <property type="entry name" value="YheA/YmcA-like_dom_sf"/>
</dbReference>
<comment type="similarity">
    <text evidence="1">Belongs to the UPF0342 family.</text>
</comment>
<dbReference type="InterPro" id="IPR010368">
    <property type="entry name" value="Com_YlbF"/>
</dbReference>
<dbReference type="PATRIC" id="fig|28037.216.peg.670"/>
<evidence type="ECO:0000313" key="3">
    <source>
        <dbReference type="EMBL" id="KJU91431.1"/>
    </source>
</evidence>
<name>A0A0F2E1R9_9STRE</name>
<dbReference type="HAMAP" id="MF_01526">
    <property type="entry name" value="UPF0342"/>
    <property type="match status" value="1"/>
</dbReference>
<dbReference type="RefSeq" id="WP_045614159.1">
    <property type="nucleotide sequence ID" value="NZ_JYGT01000007.1"/>
</dbReference>
<dbReference type="EMBL" id="JYGT01000007">
    <property type="protein sequence ID" value="KJQ76195.1"/>
    <property type="molecule type" value="Genomic_DNA"/>
</dbReference>
<dbReference type="Gene3D" id="1.20.1500.10">
    <property type="entry name" value="YheA/YmcA-like"/>
    <property type="match status" value="1"/>
</dbReference>
<evidence type="ECO:0000313" key="4">
    <source>
        <dbReference type="Proteomes" id="UP000033405"/>
    </source>
</evidence>
<sequence length="112" mass="12669">MSNIYDSANELSRGLRELPEYKAVKEARDAIQADAEASKIFADYIAFQHEIQVMAQTGQMPDASFQEKMESFGKQIQGNSLLSAFFAKQQQLSIYLSDIEKIVFEPISELLK</sequence>
<dbReference type="AlphaFoldDB" id="A0A0F2E1R9"/>
<dbReference type="NCBIfam" id="NF010209">
    <property type="entry name" value="PRK13676.1-1"/>
    <property type="match status" value="1"/>
</dbReference>
<evidence type="ECO:0000256" key="1">
    <source>
        <dbReference type="HAMAP-Rule" id="MF_01526"/>
    </source>
</evidence>
<dbReference type="EMBL" id="JYOV01000019">
    <property type="protein sequence ID" value="KJU91431.1"/>
    <property type="molecule type" value="Genomic_DNA"/>
</dbReference>
<dbReference type="SUPFAM" id="SSF158622">
    <property type="entry name" value="YheA/YmcA-like"/>
    <property type="match status" value="1"/>
</dbReference>
<reference evidence="4 5" key="1">
    <citation type="submission" date="2015-02" db="EMBL/GenBank/DDBJ databases">
        <title>Evolution of amylase-binding proteins of oral streptococcal species.</title>
        <authorList>
            <person name="Haase E.M."/>
        </authorList>
    </citation>
    <scope>NUCLEOTIDE SEQUENCE [LARGE SCALE GENOMIC DNA]</scope>
    <source>
        <strain evidence="3 4">UC6950A</strain>
        <strain evidence="2 5">UC921A</strain>
    </source>
</reference>
<proteinExistence type="inferred from homology"/>
<accession>A0A0F2E1R9</accession>
<comment type="caution">
    <text evidence="2">The sequence shown here is derived from an EMBL/GenBank/DDBJ whole genome shotgun (WGS) entry which is preliminary data.</text>
</comment>
<dbReference type="Proteomes" id="UP000033405">
    <property type="component" value="Unassembled WGS sequence"/>
</dbReference>
<organism evidence="2 5">
    <name type="scientific">Streptococcus infantis</name>
    <dbReference type="NCBI Taxonomy" id="68892"/>
    <lineage>
        <taxon>Bacteria</taxon>
        <taxon>Bacillati</taxon>
        <taxon>Bacillota</taxon>
        <taxon>Bacilli</taxon>
        <taxon>Lactobacillales</taxon>
        <taxon>Streptococcaceae</taxon>
        <taxon>Streptococcus</taxon>
    </lineage>
</organism>
<evidence type="ECO:0000313" key="2">
    <source>
        <dbReference type="EMBL" id="KJQ76195.1"/>
    </source>
</evidence>